<evidence type="ECO:0000256" key="5">
    <source>
        <dbReference type="RuleBase" id="RU364071"/>
    </source>
</evidence>
<evidence type="ECO:0000313" key="9">
    <source>
        <dbReference type="Proteomes" id="UP000179179"/>
    </source>
</evidence>
<dbReference type="Proteomes" id="UP000179179">
    <property type="component" value="Unassembled WGS sequence"/>
</dbReference>
<evidence type="ECO:0000256" key="4">
    <source>
        <dbReference type="PIRSR" id="PIRSR610122-2"/>
    </source>
</evidence>
<comment type="similarity">
    <text evidence="1 5">Belongs to the thiolase-like superfamily. HMG-CoA synthase family.</text>
</comment>
<evidence type="ECO:0000259" key="6">
    <source>
        <dbReference type="Pfam" id="PF01154"/>
    </source>
</evidence>
<organism evidence="8 9">
    <name type="scientific">Aspergillus bombycis</name>
    <dbReference type="NCBI Taxonomy" id="109264"/>
    <lineage>
        <taxon>Eukaryota</taxon>
        <taxon>Fungi</taxon>
        <taxon>Dikarya</taxon>
        <taxon>Ascomycota</taxon>
        <taxon>Pezizomycotina</taxon>
        <taxon>Eurotiomycetes</taxon>
        <taxon>Eurotiomycetidae</taxon>
        <taxon>Eurotiales</taxon>
        <taxon>Aspergillaceae</taxon>
        <taxon>Aspergillus</taxon>
    </lineage>
</organism>
<feature type="active site" description="Acyl-thioester intermediate" evidence="3">
    <location>
        <position position="129"/>
    </location>
</feature>
<evidence type="ECO:0000256" key="3">
    <source>
        <dbReference type="PIRSR" id="PIRSR610122-1"/>
    </source>
</evidence>
<keyword evidence="9" id="KW-1185">Reference proteome</keyword>
<evidence type="ECO:0000313" key="8">
    <source>
        <dbReference type="EMBL" id="OGM40942.1"/>
    </source>
</evidence>
<feature type="binding site" evidence="4">
    <location>
        <position position="220"/>
    </location>
    <ligand>
        <name>CoA</name>
        <dbReference type="ChEBI" id="CHEBI:57287"/>
    </ligand>
</feature>
<feature type="domain" description="Hydroxymethylglutaryl-coenzyme A synthase N-terminal" evidence="6">
    <location>
        <begin position="16"/>
        <end position="186"/>
    </location>
</feature>
<accession>A0A1F7ZND1</accession>
<dbReference type="PANTHER" id="PTHR43323">
    <property type="entry name" value="3-HYDROXY-3-METHYLGLUTARYL COENZYME A SYNTHASE"/>
    <property type="match status" value="1"/>
</dbReference>
<dbReference type="STRING" id="109264.A0A1F7ZND1"/>
<feature type="binding site" evidence="4">
    <location>
        <position position="273"/>
    </location>
    <ligand>
        <name>CoA</name>
        <dbReference type="ChEBI" id="CHEBI:57287"/>
    </ligand>
</feature>
<dbReference type="InterPro" id="IPR013528">
    <property type="entry name" value="HMG_CoA_synth_N"/>
</dbReference>
<keyword evidence="2 5" id="KW-0808">Transferase</keyword>
<dbReference type="InterPro" id="IPR010122">
    <property type="entry name" value="HMG_CoA_synthase_euk"/>
</dbReference>
<comment type="caution">
    <text evidence="8">The sequence shown here is derived from an EMBL/GenBank/DDBJ whole genome shotgun (WGS) entry which is preliminary data.</text>
</comment>
<dbReference type="GeneID" id="34453733"/>
<dbReference type="GO" id="GO:0010142">
    <property type="term" value="P:farnesyl diphosphate biosynthetic process, mevalonate pathway"/>
    <property type="evidence" value="ECO:0007669"/>
    <property type="project" value="InterPro"/>
</dbReference>
<dbReference type="CDD" id="cd00827">
    <property type="entry name" value="init_cond_enzymes"/>
    <property type="match status" value="1"/>
</dbReference>
<feature type="non-terminal residue" evidence="8">
    <location>
        <position position="1"/>
    </location>
</feature>
<feature type="active site" description="Proton donor/acceptor" evidence="3">
    <location>
        <position position="268"/>
    </location>
</feature>
<dbReference type="FunFam" id="3.40.47.10:FF:000008">
    <property type="entry name" value="3-hydroxy-3-methylglutaryl coenzyme A synthase"/>
    <property type="match status" value="1"/>
</dbReference>
<dbReference type="InterPro" id="IPR000590">
    <property type="entry name" value="HMG_CoA_synt_AS"/>
</dbReference>
<dbReference type="PROSITE" id="PS01226">
    <property type="entry name" value="HMG_COA_SYNTHASE"/>
    <property type="match status" value="1"/>
</dbReference>
<dbReference type="NCBIfam" id="TIGR01833">
    <property type="entry name" value="HMG-CoA-S_euk"/>
    <property type="match status" value="1"/>
</dbReference>
<evidence type="ECO:0000259" key="7">
    <source>
        <dbReference type="Pfam" id="PF08540"/>
    </source>
</evidence>
<dbReference type="InterPro" id="IPR016039">
    <property type="entry name" value="Thiolase-like"/>
</dbReference>
<dbReference type="Gene3D" id="3.40.47.10">
    <property type="match status" value="1"/>
</dbReference>
<evidence type="ECO:0000256" key="2">
    <source>
        <dbReference type="ARBA" id="ARBA00022679"/>
    </source>
</evidence>
<dbReference type="GO" id="GO:0006696">
    <property type="term" value="P:ergosterol biosynthetic process"/>
    <property type="evidence" value="ECO:0007669"/>
    <property type="project" value="TreeGrafter"/>
</dbReference>
<feature type="domain" description="Hydroxymethylglutaryl-coenzyme A synthase C-terminal" evidence="7">
    <location>
        <begin position="188"/>
        <end position="462"/>
    </location>
</feature>
<dbReference type="SUPFAM" id="SSF53901">
    <property type="entry name" value="Thiolase-like"/>
    <property type="match status" value="2"/>
</dbReference>
<evidence type="ECO:0000256" key="1">
    <source>
        <dbReference type="ARBA" id="ARBA00007061"/>
    </source>
</evidence>
<proteinExistence type="inferred from homology"/>
<reference evidence="8 9" key="1">
    <citation type="journal article" date="2016" name="Genome Biol. Evol.">
        <title>Draft genome sequence of an aflatoxigenic Aspergillus species, A. bombycis.</title>
        <authorList>
            <person name="Moore G.G."/>
            <person name="Mack B.M."/>
            <person name="Beltz S.B."/>
            <person name="Gilbert M.K."/>
        </authorList>
    </citation>
    <scope>NUCLEOTIDE SEQUENCE [LARGE SCALE GENOMIC DNA]</scope>
    <source>
        <strain evidence="9">NRRL 26010</strain>
    </source>
</reference>
<dbReference type="AlphaFoldDB" id="A0A1F7ZND1"/>
<dbReference type="Pfam" id="PF01154">
    <property type="entry name" value="HMG_CoA_synt_N"/>
    <property type="match status" value="1"/>
</dbReference>
<dbReference type="PANTHER" id="PTHR43323:SF2">
    <property type="entry name" value="HYDROXYMETHYLGLUTARYL-COA SYNTHASE"/>
    <property type="match status" value="1"/>
</dbReference>
<name>A0A1F7ZND1_9EURO</name>
<dbReference type="RefSeq" id="XP_022384659.1">
    <property type="nucleotide sequence ID" value="XM_022537471.1"/>
</dbReference>
<dbReference type="OrthoDB" id="1269963at2759"/>
<dbReference type="EC" id="2.3.3.10" evidence="5"/>
<comment type="catalytic activity">
    <reaction evidence="5">
        <text>acetoacetyl-CoA + acetyl-CoA + H2O = (3S)-3-hydroxy-3-methylglutaryl-CoA + CoA + H(+)</text>
        <dbReference type="Rhea" id="RHEA:10188"/>
        <dbReference type="ChEBI" id="CHEBI:15377"/>
        <dbReference type="ChEBI" id="CHEBI:15378"/>
        <dbReference type="ChEBI" id="CHEBI:43074"/>
        <dbReference type="ChEBI" id="CHEBI:57286"/>
        <dbReference type="ChEBI" id="CHEBI:57287"/>
        <dbReference type="ChEBI" id="CHEBI:57288"/>
        <dbReference type="EC" id="2.3.3.10"/>
    </reaction>
</comment>
<dbReference type="Pfam" id="PF08540">
    <property type="entry name" value="HMG_CoA_synt_C"/>
    <property type="match status" value="1"/>
</dbReference>
<feature type="active site" description="Proton donor/acceptor" evidence="3">
    <location>
        <position position="97"/>
    </location>
</feature>
<dbReference type="InterPro" id="IPR013746">
    <property type="entry name" value="HMG_CoA_synt_C_dom"/>
</dbReference>
<dbReference type="EMBL" id="LYCR01000126">
    <property type="protein sequence ID" value="OGM40942.1"/>
    <property type="molecule type" value="Genomic_DNA"/>
</dbReference>
<sequence>RCVIPYLQFVNMPSTPQNIGIKAIEIYFPSRYVPQPELETFLGASAGKFTVGLGQQKMSFCDDREDIYSLALTTVSSLLRKYSIDPETIGRLEVGTETILDKSKSCKSVLMQLFGDNADIEGVDTCNACYGGTNALFNAVNWVESSAWDGRNAIVVAGDIALYNTPAARPTGGVGCVAMLIGPDAPLVLEPLRASYMKHVYDFYKADLKSEYPLVDGHFSNTCYLQALDNCYQRYRSKKLADRSGGLNGMATSSKSSFLDTFDYMVFHAPNCKLVAKAYGRLLFNDFRLEPDRFDHVPSEIRDVEYTASLADKSIEKLCIRLAQDKFSDRIQSSLTAPAHCGNMYTASIYSALVSLLSNVPSEKLQNKRIGMFSYGGGLASTMFSLQVKGDITEMAQKICLHGRLDARTAVSPEFYDQMCQLREKAYQQKDYTPTGSVDSLAPGTYYLVHVDDTYRRTYEMKPHV</sequence>
<dbReference type="GO" id="GO:0004421">
    <property type="term" value="F:hydroxymethylglutaryl-CoA synthase activity"/>
    <property type="evidence" value="ECO:0007669"/>
    <property type="project" value="UniProtKB-EC"/>
</dbReference>
<dbReference type="GO" id="GO:0006084">
    <property type="term" value="P:acetyl-CoA metabolic process"/>
    <property type="evidence" value="ECO:0007669"/>
    <property type="project" value="InterPro"/>
</dbReference>
<gene>
    <name evidence="8" type="ORF">ABOM_010343</name>
</gene>
<comment type="function">
    <text evidence="5">Catalyzes the condensation of acetyl-CoA with acetoacetyl-CoA to form HMG-CoA.</text>
</comment>
<feature type="binding site" evidence="4">
    <location>
        <position position="277"/>
    </location>
    <ligand>
        <name>CoA</name>
        <dbReference type="ChEBI" id="CHEBI:57287"/>
    </ligand>
</feature>
<protein>
    <recommendedName>
        <fullName evidence="5">Hydroxymethylglutaryl-CoA synthase</fullName>
        <shortName evidence="5">HMG-CoA synthase</shortName>
        <ecNumber evidence="5">2.3.3.10</ecNumber>
    </recommendedName>
    <alternativeName>
        <fullName evidence="5">3-hydroxy-3-methylglutaryl coenzyme A synthase</fullName>
    </alternativeName>
</protein>